<dbReference type="InterPro" id="IPR010882">
    <property type="entry name" value="PCEMA1"/>
</dbReference>
<keyword evidence="1" id="KW-0732">Signal</keyword>
<evidence type="ECO:0000256" key="1">
    <source>
        <dbReference type="SAM" id="SignalP"/>
    </source>
</evidence>
<gene>
    <name evidence="2" type="ORF">PVSEL_0904920</name>
</gene>
<accession>A0A6V7T257</accession>
<proteinExistence type="predicted"/>
<protein>
    <submittedName>
        <fullName evidence="2">Fam-a protein</fullName>
    </submittedName>
</protein>
<dbReference type="VEuPathDB" id="PlasmoDB:PVPCR_0201690"/>
<dbReference type="Proteomes" id="UP000515697">
    <property type="component" value="Chromosome PVSEL_09"/>
</dbReference>
<dbReference type="VEuPathDB" id="PlasmoDB:PVSEL_0904920"/>
<evidence type="ECO:0000313" key="3">
    <source>
        <dbReference type="Proteomes" id="UP000515697"/>
    </source>
</evidence>
<dbReference type="VEuPathDB" id="PlasmoDB:PVVCY_0700020"/>
<reference evidence="2 3" key="1">
    <citation type="submission" date="2020-08" db="EMBL/GenBank/DDBJ databases">
        <authorList>
            <person name="Ramaprasad A."/>
        </authorList>
    </citation>
    <scope>NUCLEOTIDE SEQUENCE [LARGE SCALE GENOMIC DNA]</scope>
</reference>
<evidence type="ECO:0000313" key="2">
    <source>
        <dbReference type="EMBL" id="CAD2105370.1"/>
    </source>
</evidence>
<dbReference type="VEuPathDB" id="PlasmoDB:PVBDA_0100070"/>
<feature type="signal peptide" evidence="1">
    <location>
        <begin position="1"/>
        <end position="18"/>
    </location>
</feature>
<dbReference type="EMBL" id="LR865430">
    <property type="protein sequence ID" value="CAD2105370.1"/>
    <property type="molecule type" value="Genomic_DNA"/>
</dbReference>
<sequence>MSILIVLINFFGFLNTETKESYKIDEPVKDEKSFDHKLPNLKFIDEFDPITFEAPKGCQSMLDDPFISDADDTITNKVTGFLRKENNYGVSEWYIRPYEEDEELDDEVESYLGYRENDGQGEE</sequence>
<dbReference type="AlphaFoldDB" id="A0A6V7T257"/>
<name>A0A6V7T257_PLAVN</name>
<feature type="chain" id="PRO_5027683248" evidence="1">
    <location>
        <begin position="19"/>
        <end position="123"/>
    </location>
</feature>
<dbReference type="Pfam" id="PF07418">
    <property type="entry name" value="PCEMA1"/>
    <property type="match status" value="1"/>
</dbReference>
<organism evidence="2 3">
    <name type="scientific">Plasmodium vinckei</name>
    <dbReference type="NCBI Taxonomy" id="5860"/>
    <lineage>
        <taxon>Eukaryota</taxon>
        <taxon>Sar</taxon>
        <taxon>Alveolata</taxon>
        <taxon>Apicomplexa</taxon>
        <taxon>Aconoidasida</taxon>
        <taxon>Haemosporida</taxon>
        <taxon>Plasmodiidae</taxon>
        <taxon>Plasmodium</taxon>
        <taxon>Plasmodium (Vinckeia)</taxon>
    </lineage>
</organism>